<name>A0A9J6CZ58_RHIMP</name>
<reference evidence="2" key="1">
    <citation type="journal article" date="2020" name="Cell">
        <title>Large-Scale Comparative Analyses of Tick Genomes Elucidate Their Genetic Diversity and Vector Capacities.</title>
        <authorList>
            <consortium name="Tick Genome and Microbiome Consortium (TIGMIC)"/>
            <person name="Jia N."/>
            <person name="Wang J."/>
            <person name="Shi W."/>
            <person name="Du L."/>
            <person name="Sun Y."/>
            <person name="Zhan W."/>
            <person name="Jiang J.F."/>
            <person name="Wang Q."/>
            <person name="Zhang B."/>
            <person name="Ji P."/>
            <person name="Bell-Sakyi L."/>
            <person name="Cui X.M."/>
            <person name="Yuan T.T."/>
            <person name="Jiang B.G."/>
            <person name="Yang W.F."/>
            <person name="Lam T.T."/>
            <person name="Chang Q.C."/>
            <person name="Ding S.J."/>
            <person name="Wang X.J."/>
            <person name="Zhu J.G."/>
            <person name="Ruan X.D."/>
            <person name="Zhao L."/>
            <person name="Wei J.T."/>
            <person name="Ye R.Z."/>
            <person name="Que T.C."/>
            <person name="Du C.H."/>
            <person name="Zhou Y.H."/>
            <person name="Cheng J.X."/>
            <person name="Dai P.F."/>
            <person name="Guo W.B."/>
            <person name="Han X.H."/>
            <person name="Huang E.J."/>
            <person name="Li L.F."/>
            <person name="Wei W."/>
            <person name="Gao Y.C."/>
            <person name="Liu J.Z."/>
            <person name="Shao H.Z."/>
            <person name="Wang X."/>
            <person name="Wang C.C."/>
            <person name="Yang T.C."/>
            <person name="Huo Q.B."/>
            <person name="Li W."/>
            <person name="Chen H.Y."/>
            <person name="Chen S.E."/>
            <person name="Zhou L.G."/>
            <person name="Ni X.B."/>
            <person name="Tian J.H."/>
            <person name="Sheng Y."/>
            <person name="Liu T."/>
            <person name="Pan Y.S."/>
            <person name="Xia L.Y."/>
            <person name="Li J."/>
            <person name="Zhao F."/>
            <person name="Cao W.C."/>
        </authorList>
    </citation>
    <scope>NUCLEOTIDE SEQUENCE</scope>
    <source>
        <strain evidence="2">Rmic-2018</strain>
    </source>
</reference>
<evidence type="ECO:0000256" key="1">
    <source>
        <dbReference type="SAM" id="MobiDB-lite"/>
    </source>
</evidence>
<protein>
    <submittedName>
        <fullName evidence="2">Uncharacterized protein</fullName>
    </submittedName>
</protein>
<dbReference type="Proteomes" id="UP000821866">
    <property type="component" value="Unassembled WGS sequence"/>
</dbReference>
<feature type="region of interest" description="Disordered" evidence="1">
    <location>
        <begin position="121"/>
        <end position="277"/>
    </location>
</feature>
<dbReference type="EMBL" id="JABSTU010004371">
    <property type="protein sequence ID" value="KAH7963975.1"/>
    <property type="molecule type" value="Genomic_DNA"/>
</dbReference>
<proteinExistence type="predicted"/>
<keyword evidence="3" id="KW-1185">Reference proteome</keyword>
<accession>A0A9J6CZ58</accession>
<feature type="compositionally biased region" description="Polar residues" evidence="1">
    <location>
        <begin position="173"/>
        <end position="185"/>
    </location>
</feature>
<evidence type="ECO:0000313" key="2">
    <source>
        <dbReference type="EMBL" id="KAH7963975.1"/>
    </source>
</evidence>
<feature type="compositionally biased region" description="Basic residues" evidence="1">
    <location>
        <begin position="133"/>
        <end position="146"/>
    </location>
</feature>
<evidence type="ECO:0000313" key="3">
    <source>
        <dbReference type="Proteomes" id="UP000821866"/>
    </source>
</evidence>
<comment type="caution">
    <text evidence="2">The sequence shown here is derived from an EMBL/GenBank/DDBJ whole genome shotgun (WGS) entry which is preliminary data.</text>
</comment>
<organism evidence="2 3">
    <name type="scientific">Rhipicephalus microplus</name>
    <name type="common">Cattle tick</name>
    <name type="synonym">Boophilus microplus</name>
    <dbReference type="NCBI Taxonomy" id="6941"/>
    <lineage>
        <taxon>Eukaryota</taxon>
        <taxon>Metazoa</taxon>
        <taxon>Ecdysozoa</taxon>
        <taxon>Arthropoda</taxon>
        <taxon>Chelicerata</taxon>
        <taxon>Arachnida</taxon>
        <taxon>Acari</taxon>
        <taxon>Parasitiformes</taxon>
        <taxon>Ixodida</taxon>
        <taxon>Ixodoidea</taxon>
        <taxon>Ixodidae</taxon>
        <taxon>Rhipicephalinae</taxon>
        <taxon>Rhipicephalus</taxon>
        <taxon>Boophilus</taxon>
    </lineage>
</organism>
<reference evidence="2" key="2">
    <citation type="submission" date="2021-09" db="EMBL/GenBank/DDBJ databases">
        <authorList>
            <person name="Jia N."/>
            <person name="Wang J."/>
            <person name="Shi W."/>
            <person name="Du L."/>
            <person name="Sun Y."/>
            <person name="Zhan W."/>
            <person name="Jiang J."/>
            <person name="Wang Q."/>
            <person name="Zhang B."/>
            <person name="Ji P."/>
            <person name="Sakyi L.B."/>
            <person name="Cui X."/>
            <person name="Yuan T."/>
            <person name="Jiang B."/>
            <person name="Yang W."/>
            <person name="Lam T.T.-Y."/>
            <person name="Chang Q."/>
            <person name="Ding S."/>
            <person name="Wang X."/>
            <person name="Zhu J."/>
            <person name="Ruan X."/>
            <person name="Zhao L."/>
            <person name="Wei J."/>
            <person name="Que T."/>
            <person name="Du C."/>
            <person name="Cheng J."/>
            <person name="Dai P."/>
            <person name="Han X."/>
            <person name="Huang E."/>
            <person name="Gao Y."/>
            <person name="Liu J."/>
            <person name="Shao H."/>
            <person name="Ye R."/>
            <person name="Li L."/>
            <person name="Wei W."/>
            <person name="Wang X."/>
            <person name="Wang C."/>
            <person name="Huo Q."/>
            <person name="Li W."/>
            <person name="Guo W."/>
            <person name="Chen H."/>
            <person name="Chen S."/>
            <person name="Zhou L."/>
            <person name="Zhou L."/>
            <person name="Ni X."/>
            <person name="Tian J."/>
            <person name="Zhou Y."/>
            <person name="Sheng Y."/>
            <person name="Liu T."/>
            <person name="Pan Y."/>
            <person name="Xia L."/>
            <person name="Li J."/>
            <person name="Zhao F."/>
            <person name="Cao W."/>
        </authorList>
    </citation>
    <scope>NUCLEOTIDE SEQUENCE</scope>
    <source>
        <strain evidence="2">Rmic-2018</strain>
        <tissue evidence="2">Larvae</tissue>
    </source>
</reference>
<gene>
    <name evidence="2" type="ORF">HPB51_027786</name>
</gene>
<sequence length="277" mass="30641">MLWSSDGVQLRHRSRFCESLYWPDGEILHVRRLGTSNKVRLTFSGKKKPRYASMTPCLSRCSLTKNGASLQSVRLRWASIRRLSRPEIRRLWHLRKDDATHEWRPHPHECTPGTLCVLDRTSPGTGAVGNATGRRHPSHNVLHRKVNPAPRTEKSRCPRKPRKPGSRALPQGAQPSTTNPVTSQHPGAAALGLSRRGPTLDGPQAKRPTAGQGSHDPRKPNPPSPGQKSAGQGIHRGPPAFGRNPGERLRRGSLPVPTLHHLPTQTAYPFRSHLGTN</sequence>
<dbReference type="AlphaFoldDB" id="A0A9J6CZ58"/>